<accession>A0ABR9CZZ0</accession>
<evidence type="ECO:0000313" key="2">
    <source>
        <dbReference type="EMBL" id="MBD9356310.1"/>
    </source>
</evidence>
<dbReference type="Proteomes" id="UP000652176">
    <property type="component" value="Unassembled WGS sequence"/>
</dbReference>
<comment type="caution">
    <text evidence="2">The sequence shown here is derived from an EMBL/GenBank/DDBJ whole genome shotgun (WGS) entry which is preliminary data.</text>
</comment>
<dbReference type="EMBL" id="JACXSS010000001">
    <property type="protein sequence ID" value="MBD9356310.1"/>
    <property type="molecule type" value="Genomic_DNA"/>
</dbReference>
<dbReference type="RefSeq" id="WP_192374674.1">
    <property type="nucleotide sequence ID" value="NZ_CAJHIV010000001.1"/>
</dbReference>
<keyword evidence="1" id="KW-0812">Transmembrane</keyword>
<name>A0ABR9CZZ0_9GAMM</name>
<evidence type="ECO:0000256" key="1">
    <source>
        <dbReference type="SAM" id="Phobius"/>
    </source>
</evidence>
<keyword evidence="3" id="KW-1185">Reference proteome</keyword>
<feature type="transmembrane region" description="Helical" evidence="1">
    <location>
        <begin position="7"/>
        <end position="30"/>
    </location>
</feature>
<keyword evidence="1" id="KW-0472">Membrane</keyword>
<evidence type="ECO:0000313" key="3">
    <source>
        <dbReference type="Proteomes" id="UP000652176"/>
    </source>
</evidence>
<proteinExistence type="predicted"/>
<sequence>MNRFKRSVFYAIFILKMVSIYFYIGIIMSVKELSLVEINEVSGADFNWDSCYGPVTFGFLGGFGAAAASSWWTGPAIDFGVSTIWGLGGAFAGSYGCWF</sequence>
<protein>
    <submittedName>
        <fullName evidence="2">Uncharacterized protein</fullName>
    </submittedName>
</protein>
<organism evidence="2 3">
    <name type="scientific">Methylomonas albis</name>
    <dbReference type="NCBI Taxonomy" id="1854563"/>
    <lineage>
        <taxon>Bacteria</taxon>
        <taxon>Pseudomonadati</taxon>
        <taxon>Pseudomonadota</taxon>
        <taxon>Gammaproteobacteria</taxon>
        <taxon>Methylococcales</taxon>
        <taxon>Methylococcaceae</taxon>
        <taxon>Methylomonas</taxon>
    </lineage>
</organism>
<reference evidence="2 3" key="1">
    <citation type="submission" date="2020-09" db="EMBL/GenBank/DDBJ databases">
        <title>Methylomonas albis sp. nov. and Methylomonas fluvii sp. nov.: Two cold-adapted methanotrophs from the River Elbe and an amended description of Methylovulum psychrotolerans strain Eb1.</title>
        <authorList>
            <person name="Bussmann I.K."/>
            <person name="Klings K.-W."/>
            <person name="Warnstedt J."/>
            <person name="Hoppert M."/>
            <person name="Saborowski A."/>
            <person name="Horn F."/>
            <person name="Liebner S."/>
        </authorList>
    </citation>
    <scope>NUCLEOTIDE SEQUENCE [LARGE SCALE GENOMIC DNA]</scope>
    <source>
        <strain evidence="2 3">EbA</strain>
    </source>
</reference>
<gene>
    <name evidence="2" type="ORF">IE877_10480</name>
</gene>
<keyword evidence="1" id="KW-1133">Transmembrane helix</keyword>